<protein>
    <submittedName>
        <fullName evidence="1">Beta-lactamase domain-containing protein</fullName>
    </submittedName>
</protein>
<name>A0A975BLV6_9BACT</name>
<evidence type="ECO:0000313" key="2">
    <source>
        <dbReference type="Proteomes" id="UP000663722"/>
    </source>
</evidence>
<dbReference type="AlphaFoldDB" id="A0A975BLV6"/>
<proteinExistence type="predicted"/>
<dbReference type="InterPro" id="IPR036866">
    <property type="entry name" value="RibonucZ/Hydroxyglut_hydro"/>
</dbReference>
<organism evidence="1 2">
    <name type="scientific">Desulfonema magnum</name>
    <dbReference type="NCBI Taxonomy" id="45655"/>
    <lineage>
        <taxon>Bacteria</taxon>
        <taxon>Pseudomonadati</taxon>
        <taxon>Thermodesulfobacteriota</taxon>
        <taxon>Desulfobacteria</taxon>
        <taxon>Desulfobacterales</taxon>
        <taxon>Desulfococcaceae</taxon>
        <taxon>Desulfonema</taxon>
    </lineage>
</organism>
<dbReference type="Pfam" id="PF23023">
    <property type="entry name" value="Anti-Pycsar_Apyc1"/>
    <property type="match status" value="1"/>
</dbReference>
<reference evidence="1" key="1">
    <citation type="journal article" date="2021" name="Microb. Physiol.">
        <title>Proteogenomic Insights into the Physiology of Marine, Sulfate-Reducing, Filamentous Desulfonema limicola and Desulfonema magnum.</title>
        <authorList>
            <person name="Schnaars V."/>
            <person name="Wohlbrand L."/>
            <person name="Scheve S."/>
            <person name="Hinrichs C."/>
            <person name="Reinhardt R."/>
            <person name="Rabus R."/>
        </authorList>
    </citation>
    <scope>NUCLEOTIDE SEQUENCE</scope>
    <source>
        <strain evidence="1">4be13</strain>
    </source>
</reference>
<dbReference type="RefSeq" id="WP_207682595.1">
    <property type="nucleotide sequence ID" value="NZ_CP061800.1"/>
</dbReference>
<dbReference type="SUPFAM" id="SSF56281">
    <property type="entry name" value="Metallo-hydrolase/oxidoreductase"/>
    <property type="match status" value="1"/>
</dbReference>
<accession>A0A975BLV6</accession>
<dbReference type="GO" id="GO:0046872">
    <property type="term" value="F:metal ion binding"/>
    <property type="evidence" value="ECO:0007669"/>
    <property type="project" value="UniProtKB-KW"/>
</dbReference>
<dbReference type="EMBL" id="CP061800">
    <property type="protein sequence ID" value="QTA87384.1"/>
    <property type="molecule type" value="Genomic_DNA"/>
</dbReference>
<dbReference type="Proteomes" id="UP000663722">
    <property type="component" value="Chromosome"/>
</dbReference>
<dbReference type="GO" id="GO:0016787">
    <property type="term" value="F:hydrolase activity"/>
    <property type="evidence" value="ECO:0007669"/>
    <property type="project" value="UniProtKB-KW"/>
</dbReference>
<evidence type="ECO:0000313" key="1">
    <source>
        <dbReference type="EMBL" id="QTA87384.1"/>
    </source>
</evidence>
<dbReference type="Gene3D" id="3.60.15.10">
    <property type="entry name" value="Ribonuclease Z/Hydroxyacylglutathione hydrolase-like"/>
    <property type="match status" value="1"/>
</dbReference>
<gene>
    <name evidence="1" type="ORF">dnm_034170</name>
</gene>
<sequence length="268" mass="30795">MKIKFIGVGSAFTTSDYYQSNMLITAGNGKKLLLDCGTDVRFALGECKWPDNRQFSNTSSQEEAPDENIDAIYISHLHSDHIGGMEWMAFKTYFCLNPKRKKLFMEENLMHDLWDFSLKGGLGCIEGKCMHLTDYFDCRPLAGNGFFHWEGIHFSLIKMPHVITGYKDIHSYGLLMEEDGNVVFITTDTQFEPAIVSRVGQKADIIFHDCETTPFKTIVHTHYDDLCTLPLELRQKIWLYHYQPCPNRQAKADGFRGFVTKGQEFDFV</sequence>
<dbReference type="KEGG" id="dmm:dnm_034170"/>
<keyword evidence="2" id="KW-1185">Reference proteome</keyword>